<accession>A0ABS4S788</accession>
<protein>
    <submittedName>
        <fullName evidence="1">16S rRNA C1402 N4-methylase RsmH</fullName>
    </submittedName>
</protein>
<reference evidence="1 2" key="1">
    <citation type="submission" date="2021-03" db="EMBL/GenBank/DDBJ databases">
        <title>Genomic Encyclopedia of Type Strains, Phase IV (KMG-IV): sequencing the most valuable type-strain genomes for metagenomic binning, comparative biology and taxonomic classification.</title>
        <authorList>
            <person name="Goeker M."/>
        </authorList>
    </citation>
    <scope>NUCLEOTIDE SEQUENCE [LARGE SCALE GENOMIC DNA]</scope>
    <source>
        <strain evidence="1 2">DSM 25790</strain>
    </source>
</reference>
<evidence type="ECO:0000313" key="1">
    <source>
        <dbReference type="EMBL" id="MBP2257274.1"/>
    </source>
</evidence>
<proteinExistence type="predicted"/>
<dbReference type="InterPro" id="IPR029063">
    <property type="entry name" value="SAM-dependent_MTases_sf"/>
</dbReference>
<sequence length="186" mass="20639">MLKGILNYSHYLLALSTQNGETVIDATCGNGNDTLFLSKKVGKEGHVLAFDIQDQAIKNAKALVEGHNCSNISFIHDSHVNVSEYLSSESKVGAAIFNLGYLPKSDKTIITQGESTISSIKSILGFLRQNGLIVIVVYHGHKGGKKEKEMILSYVMNLDQKKYHVLRYDFINQKNNPPFLLAIQKK</sequence>
<comment type="caution">
    <text evidence="1">The sequence shown here is derived from an EMBL/GenBank/DDBJ whole genome shotgun (WGS) entry which is preliminary data.</text>
</comment>
<name>A0ABS4S788_9BACI</name>
<dbReference type="InterPro" id="IPR010719">
    <property type="entry name" value="MnmM_MeTrfase"/>
</dbReference>
<organism evidence="1 2">
    <name type="scientific">Virgibacillus alimentarius</name>
    <dbReference type="NCBI Taxonomy" id="698769"/>
    <lineage>
        <taxon>Bacteria</taxon>
        <taxon>Bacillati</taxon>
        <taxon>Bacillota</taxon>
        <taxon>Bacilli</taxon>
        <taxon>Bacillales</taxon>
        <taxon>Bacillaceae</taxon>
        <taxon>Virgibacillus</taxon>
    </lineage>
</organism>
<keyword evidence="2" id="KW-1185">Reference proteome</keyword>
<dbReference type="EMBL" id="JAGIKX010000007">
    <property type="protein sequence ID" value="MBP2257274.1"/>
    <property type="molecule type" value="Genomic_DNA"/>
</dbReference>
<dbReference type="SUPFAM" id="SSF53335">
    <property type="entry name" value="S-adenosyl-L-methionine-dependent methyltransferases"/>
    <property type="match status" value="1"/>
</dbReference>
<dbReference type="RefSeq" id="WP_029269862.1">
    <property type="nucleotide sequence ID" value="NZ_JAGIKX010000007.1"/>
</dbReference>
<gene>
    <name evidence="1" type="ORF">J2Z81_001222</name>
</gene>
<evidence type="ECO:0000313" key="2">
    <source>
        <dbReference type="Proteomes" id="UP001519294"/>
    </source>
</evidence>
<dbReference type="CDD" id="cd02440">
    <property type="entry name" value="AdoMet_MTases"/>
    <property type="match status" value="1"/>
</dbReference>
<dbReference type="Gene3D" id="3.40.50.150">
    <property type="entry name" value="Vaccinia Virus protein VP39"/>
    <property type="match status" value="1"/>
</dbReference>
<dbReference type="Pfam" id="PF06962">
    <property type="entry name" value="rRNA_methylase"/>
    <property type="match status" value="1"/>
</dbReference>
<dbReference type="PANTHER" id="PTHR35276">
    <property type="entry name" value="S-ADENOSYL-L-METHIONINE-DEPENDENT METHYLTRANSFERASES SUPERFAMILY PROTEIN"/>
    <property type="match status" value="1"/>
</dbReference>
<dbReference type="PANTHER" id="PTHR35276:SF1">
    <property type="entry name" value="TRNA (MNM(5)S(2)U34)-METHYLTRANSFERASE, CHLOROPLASTIC"/>
    <property type="match status" value="1"/>
</dbReference>
<dbReference type="Proteomes" id="UP001519294">
    <property type="component" value="Unassembled WGS sequence"/>
</dbReference>